<gene>
    <name evidence="2" type="ORF">ACFQ41_13175</name>
</gene>
<dbReference type="RefSeq" id="WP_204119927.1">
    <property type="nucleotide sequence ID" value="NZ_BOLV01000055.1"/>
</dbReference>
<keyword evidence="3" id="KW-1185">Reference proteome</keyword>
<proteinExistence type="predicted"/>
<dbReference type="Proteomes" id="UP001597199">
    <property type="component" value="Unassembled WGS sequence"/>
</dbReference>
<keyword evidence="1" id="KW-1133">Transmembrane helix</keyword>
<dbReference type="EMBL" id="JBHTOA010000060">
    <property type="protein sequence ID" value="MFD1400239.1"/>
    <property type="molecule type" value="Genomic_DNA"/>
</dbReference>
<accession>A0ABW4BJ94</accession>
<protein>
    <recommendedName>
        <fullName evidence="4">Transposase</fullName>
    </recommendedName>
</protein>
<keyword evidence="1" id="KW-0812">Transmembrane</keyword>
<organism evidence="2 3">
    <name type="scientific">Lacticaseibacillus suilingensis</name>
    <dbReference type="NCBI Taxonomy" id="2799577"/>
    <lineage>
        <taxon>Bacteria</taxon>
        <taxon>Bacillati</taxon>
        <taxon>Bacillota</taxon>
        <taxon>Bacilli</taxon>
        <taxon>Lactobacillales</taxon>
        <taxon>Lactobacillaceae</taxon>
        <taxon>Lacticaseibacillus</taxon>
    </lineage>
</organism>
<evidence type="ECO:0008006" key="4">
    <source>
        <dbReference type="Google" id="ProtNLM"/>
    </source>
</evidence>
<reference evidence="3" key="1">
    <citation type="journal article" date="2019" name="Int. J. Syst. Evol. Microbiol.">
        <title>The Global Catalogue of Microorganisms (GCM) 10K type strain sequencing project: providing services to taxonomists for standard genome sequencing and annotation.</title>
        <authorList>
            <consortium name="The Broad Institute Genomics Platform"/>
            <consortium name="The Broad Institute Genome Sequencing Center for Infectious Disease"/>
            <person name="Wu L."/>
            <person name="Ma J."/>
        </authorList>
    </citation>
    <scope>NUCLEOTIDE SEQUENCE [LARGE SCALE GENOMIC DNA]</scope>
    <source>
        <strain evidence="3">CCM 9110</strain>
    </source>
</reference>
<comment type="caution">
    <text evidence="2">The sequence shown here is derived from an EMBL/GenBank/DDBJ whole genome shotgun (WGS) entry which is preliminary data.</text>
</comment>
<keyword evidence="1" id="KW-0472">Membrane</keyword>
<evidence type="ECO:0000313" key="2">
    <source>
        <dbReference type="EMBL" id="MFD1400239.1"/>
    </source>
</evidence>
<name>A0ABW4BJ94_9LACO</name>
<feature type="transmembrane region" description="Helical" evidence="1">
    <location>
        <begin position="29"/>
        <end position="46"/>
    </location>
</feature>
<sequence length="84" mass="9391">MITVLVLAALTEDDPIPIVDNAPRAKKPRISFALLLLMLPMIFPIFSSQKYLQFIMDHLMLKSQAAKNIASFFKAVQQMIANAS</sequence>
<evidence type="ECO:0000313" key="3">
    <source>
        <dbReference type="Proteomes" id="UP001597199"/>
    </source>
</evidence>
<evidence type="ECO:0000256" key="1">
    <source>
        <dbReference type="SAM" id="Phobius"/>
    </source>
</evidence>